<evidence type="ECO:0008006" key="5">
    <source>
        <dbReference type="Google" id="ProtNLM"/>
    </source>
</evidence>
<feature type="domain" description="DUF1858" evidence="1">
    <location>
        <begin position="3"/>
        <end position="62"/>
    </location>
</feature>
<keyword evidence="4" id="KW-1185">Reference proteome</keyword>
<proteinExistence type="predicted"/>
<protein>
    <recommendedName>
        <fullName evidence="5">DUF2249 domain-containing protein</fullName>
    </recommendedName>
</protein>
<dbReference type="OrthoDB" id="128918at2"/>
<accession>A0A1G9UGJ3</accession>
<evidence type="ECO:0000313" key="4">
    <source>
        <dbReference type="Proteomes" id="UP000199226"/>
    </source>
</evidence>
<dbReference type="EMBL" id="FNHH01000016">
    <property type="protein sequence ID" value="SDM59052.1"/>
    <property type="molecule type" value="Genomic_DNA"/>
</dbReference>
<dbReference type="Pfam" id="PF08984">
    <property type="entry name" value="DUF1858"/>
    <property type="match status" value="1"/>
</dbReference>
<dbReference type="SUPFAM" id="SSF140683">
    <property type="entry name" value="SP0561-like"/>
    <property type="match status" value="1"/>
</dbReference>
<dbReference type="InterPro" id="IPR018720">
    <property type="entry name" value="DUF2249"/>
</dbReference>
<dbReference type="AlphaFoldDB" id="A0A1G9UGJ3"/>
<reference evidence="4" key="1">
    <citation type="submission" date="2016-10" db="EMBL/GenBank/DDBJ databases">
        <authorList>
            <person name="Varghese N."/>
            <person name="Submissions S."/>
        </authorList>
    </citation>
    <scope>NUCLEOTIDE SEQUENCE [LARGE SCALE GENOMIC DNA]</scope>
    <source>
        <strain evidence="4">DSM 24536</strain>
    </source>
</reference>
<dbReference type="InterPro" id="IPR015077">
    <property type="entry name" value="DUF1858"/>
</dbReference>
<feature type="domain" description="DUF2249" evidence="2">
    <location>
        <begin position="202"/>
        <end position="262"/>
    </location>
</feature>
<feature type="domain" description="DUF2249" evidence="2">
    <location>
        <begin position="102"/>
        <end position="154"/>
    </location>
</feature>
<dbReference type="InterPro" id="IPR038062">
    <property type="entry name" value="ScdA-like_N_sf"/>
</dbReference>
<dbReference type="Pfam" id="PF10006">
    <property type="entry name" value="DUF2249"/>
    <property type="match status" value="2"/>
</dbReference>
<sequence length="269" mass="31211">MQINSQTKIADLIKFHKDALEAIITLSPDFKKLRNPILRKLMAGRTSISMASKIGGCKPEDFFEILKPLGFVSDNSVQQEEVVLRKSLKDFVRDIESAHIITLDVREMLAEGNDPLKLIQKHIKELEEGQILKIVNTFEPTPLIRLLEKQGFESYVDLVEKNLIETYLYKNKPAESLQQDTPAGVNNDWNLLLKQFENRLIEIDVRHLEMPGPMMTILDELEKLDPDKALYVHHKRIPVFLLSELKDRNFEYRINEISESEVFLLIFKK</sequence>
<name>A0A1G9UGJ3_9SPHI</name>
<organism evidence="3 4">
    <name type="scientific">Daejeonella rubra</name>
    <dbReference type="NCBI Taxonomy" id="990371"/>
    <lineage>
        <taxon>Bacteria</taxon>
        <taxon>Pseudomonadati</taxon>
        <taxon>Bacteroidota</taxon>
        <taxon>Sphingobacteriia</taxon>
        <taxon>Sphingobacteriales</taxon>
        <taxon>Sphingobacteriaceae</taxon>
        <taxon>Daejeonella</taxon>
    </lineage>
</organism>
<evidence type="ECO:0000259" key="1">
    <source>
        <dbReference type="Pfam" id="PF08984"/>
    </source>
</evidence>
<evidence type="ECO:0000313" key="3">
    <source>
        <dbReference type="EMBL" id="SDM59052.1"/>
    </source>
</evidence>
<dbReference type="Proteomes" id="UP000199226">
    <property type="component" value="Unassembled WGS sequence"/>
</dbReference>
<dbReference type="RefSeq" id="WP_090705142.1">
    <property type="nucleotide sequence ID" value="NZ_FNHH01000016.1"/>
</dbReference>
<evidence type="ECO:0000259" key="2">
    <source>
        <dbReference type="Pfam" id="PF10006"/>
    </source>
</evidence>
<gene>
    <name evidence="3" type="ORF">SAMN05421813_11665</name>
</gene>
<dbReference type="STRING" id="990371.SAMN05421813_11665"/>
<dbReference type="SUPFAM" id="SSF64307">
    <property type="entry name" value="SirA-like"/>
    <property type="match status" value="1"/>
</dbReference>
<dbReference type="InterPro" id="IPR036868">
    <property type="entry name" value="TusA-like_sf"/>
</dbReference>
<dbReference type="Gene3D" id="1.10.3910.10">
    <property type="entry name" value="SP0561-like"/>
    <property type="match status" value="1"/>
</dbReference>